<comment type="caution">
    <text evidence="1">The sequence shown here is derived from an EMBL/GenBank/DDBJ whole genome shotgun (WGS) entry which is preliminary data.</text>
</comment>
<proteinExistence type="predicted"/>
<reference evidence="1 2" key="1">
    <citation type="journal article" date="2015" name="Genome Biol.">
        <title>Comparative genomics of Steinernema reveals deeply conserved gene regulatory networks.</title>
        <authorList>
            <person name="Dillman A.R."/>
            <person name="Macchietto M."/>
            <person name="Porter C.F."/>
            <person name="Rogers A."/>
            <person name="Williams B."/>
            <person name="Antoshechkin I."/>
            <person name="Lee M.M."/>
            <person name="Goodwin Z."/>
            <person name="Lu X."/>
            <person name="Lewis E.E."/>
            <person name="Goodrich-Blair H."/>
            <person name="Stock S.P."/>
            <person name="Adams B.J."/>
            <person name="Sternberg P.W."/>
            <person name="Mortazavi A."/>
        </authorList>
    </citation>
    <scope>NUCLEOTIDE SEQUENCE [LARGE SCALE GENOMIC DNA]</scope>
    <source>
        <strain evidence="1 2">ALL</strain>
    </source>
</reference>
<reference evidence="1 2" key="2">
    <citation type="journal article" date="2019" name="G3 (Bethesda)">
        <title>Hybrid Assembly of the Genome of the Entomopathogenic Nematode Steinernema carpocapsae Identifies the X-Chromosome.</title>
        <authorList>
            <person name="Serra L."/>
            <person name="Macchietto M."/>
            <person name="Macias-Munoz A."/>
            <person name="McGill C.J."/>
            <person name="Rodriguez I.M."/>
            <person name="Rodriguez B."/>
            <person name="Murad R."/>
            <person name="Mortazavi A."/>
        </authorList>
    </citation>
    <scope>NUCLEOTIDE SEQUENCE [LARGE SCALE GENOMIC DNA]</scope>
    <source>
        <strain evidence="1 2">ALL</strain>
    </source>
</reference>
<dbReference type="EMBL" id="AZBU02000011">
    <property type="protein sequence ID" value="TKR61217.1"/>
    <property type="molecule type" value="Genomic_DNA"/>
</dbReference>
<name>A0A4U5LY93_STECR</name>
<dbReference type="AlphaFoldDB" id="A0A4U5LY93"/>
<gene>
    <name evidence="1" type="ORF">L596_028358</name>
</gene>
<evidence type="ECO:0000313" key="1">
    <source>
        <dbReference type="EMBL" id="TKR61217.1"/>
    </source>
</evidence>
<organism evidence="1 2">
    <name type="scientific">Steinernema carpocapsae</name>
    <name type="common">Entomopathogenic nematode</name>
    <dbReference type="NCBI Taxonomy" id="34508"/>
    <lineage>
        <taxon>Eukaryota</taxon>
        <taxon>Metazoa</taxon>
        <taxon>Ecdysozoa</taxon>
        <taxon>Nematoda</taxon>
        <taxon>Chromadorea</taxon>
        <taxon>Rhabditida</taxon>
        <taxon>Tylenchina</taxon>
        <taxon>Panagrolaimomorpha</taxon>
        <taxon>Strongyloidoidea</taxon>
        <taxon>Steinernematidae</taxon>
        <taxon>Steinernema</taxon>
    </lineage>
</organism>
<protein>
    <submittedName>
        <fullName evidence="1">Uncharacterized protein</fullName>
    </submittedName>
</protein>
<keyword evidence="2" id="KW-1185">Reference proteome</keyword>
<dbReference type="Proteomes" id="UP000298663">
    <property type="component" value="Unassembled WGS sequence"/>
</dbReference>
<accession>A0A4U5LY93</accession>
<evidence type="ECO:0000313" key="2">
    <source>
        <dbReference type="Proteomes" id="UP000298663"/>
    </source>
</evidence>
<sequence>MLFSPEKRGARCSNAPSSSCFGAVDAVAKEGITREGYVRNEMDTEMGQDLETITEQTAKWRRALGKTRGYCWGTESPEYQNRITEIRLLTVWFLAC</sequence>